<dbReference type="AlphaFoldDB" id="A0A6B8KH41"/>
<evidence type="ECO:0000313" key="2">
    <source>
        <dbReference type="EMBL" id="QGM45878.1"/>
    </source>
</evidence>
<keyword evidence="1" id="KW-0812">Transmembrane</keyword>
<organism evidence="2 3">
    <name type="scientific">Methylocystis heyeri</name>
    <dbReference type="NCBI Taxonomy" id="391905"/>
    <lineage>
        <taxon>Bacteria</taxon>
        <taxon>Pseudomonadati</taxon>
        <taxon>Pseudomonadota</taxon>
        <taxon>Alphaproteobacteria</taxon>
        <taxon>Hyphomicrobiales</taxon>
        <taxon>Methylocystaceae</taxon>
        <taxon>Methylocystis</taxon>
    </lineage>
</organism>
<keyword evidence="1" id="KW-1133">Transmembrane helix</keyword>
<sequence length="75" mass="7856">MRGILASVLEKTVTTVHAQAKAVAEAFAEATGQELVTKSDLKEAVADLKLDILRGLAVAQLALAGLILAAIKFIR</sequence>
<feature type="transmembrane region" description="Helical" evidence="1">
    <location>
        <begin position="52"/>
        <end position="74"/>
    </location>
</feature>
<evidence type="ECO:0000313" key="3">
    <source>
        <dbReference type="Proteomes" id="UP000309061"/>
    </source>
</evidence>
<proteinExistence type="predicted"/>
<evidence type="ECO:0008006" key="4">
    <source>
        <dbReference type="Google" id="ProtNLM"/>
    </source>
</evidence>
<dbReference type="Proteomes" id="UP000309061">
    <property type="component" value="Chromosome"/>
</dbReference>
<dbReference type="EMBL" id="CP046052">
    <property type="protein sequence ID" value="QGM45878.1"/>
    <property type="molecule type" value="Genomic_DNA"/>
</dbReference>
<reference evidence="2 3" key="1">
    <citation type="submission" date="2019-11" db="EMBL/GenBank/DDBJ databases">
        <title>The genome sequence of Methylocystis heyeri.</title>
        <authorList>
            <person name="Oshkin I.Y."/>
            <person name="Miroshnikov K."/>
            <person name="Dedysh S.N."/>
        </authorList>
    </citation>
    <scope>NUCLEOTIDE SEQUENCE [LARGE SCALE GENOMIC DNA]</scope>
    <source>
        <strain evidence="2 3">H2</strain>
    </source>
</reference>
<name>A0A6B8KH41_9HYPH</name>
<keyword evidence="1" id="KW-0472">Membrane</keyword>
<evidence type="ECO:0000256" key="1">
    <source>
        <dbReference type="SAM" id="Phobius"/>
    </source>
</evidence>
<gene>
    <name evidence="2" type="ORF">H2LOC_009280</name>
</gene>
<dbReference type="KEGG" id="mhey:H2LOC_009280"/>
<accession>A0A6B8KH41</accession>
<protein>
    <recommendedName>
        <fullName evidence="4">DUF1640 domain-containing protein</fullName>
    </recommendedName>
</protein>
<keyword evidence="3" id="KW-1185">Reference proteome</keyword>